<reference evidence="2" key="1">
    <citation type="submission" date="2024-06" db="EMBL/GenBank/DDBJ databases">
        <title>Sequencing and assembly of the genome of Dyadobacter sp. strain 676, a symbiont of Cyamopsis tetragonoloba.</title>
        <authorList>
            <person name="Guro P."/>
            <person name="Sazanova A."/>
            <person name="Kuznetsova I."/>
            <person name="Belimov A."/>
            <person name="Safronova V."/>
        </authorList>
    </citation>
    <scope>NUCLEOTIDE SEQUENCE</scope>
    <source>
        <strain evidence="2">676</strain>
    </source>
</reference>
<dbReference type="EMBL" id="CP159289">
    <property type="protein sequence ID" value="XCH25462.1"/>
    <property type="molecule type" value="Genomic_DNA"/>
</dbReference>
<dbReference type="NCBIfam" id="TIGR01550">
    <property type="entry name" value="DOC_P1"/>
    <property type="match status" value="1"/>
</dbReference>
<protein>
    <submittedName>
        <fullName evidence="2">Type II toxin-antitoxin system death-on-curing family toxin</fullName>
    </submittedName>
</protein>
<dbReference type="InterPro" id="IPR003812">
    <property type="entry name" value="Fido"/>
</dbReference>
<dbReference type="AlphaFoldDB" id="A0AAU8FN66"/>
<feature type="domain" description="Fido" evidence="1">
    <location>
        <begin position="1"/>
        <end position="115"/>
    </location>
</feature>
<dbReference type="InterPro" id="IPR036597">
    <property type="entry name" value="Fido-like_dom_sf"/>
</dbReference>
<name>A0AAU8FN66_9BACT</name>
<sequence length="121" mass="13275">MKADFNSAVFGKEKDGSFQSAIVQIGKGFGDEDFYPSVEEKAATLLYLIIKNHSFVDGNKRIAAACFLLFLERNNLLTSDNGDPIISNEALASLTLFAAASKPEEMETVKNLIISILNRNQ</sequence>
<dbReference type="Gene3D" id="1.20.120.1870">
    <property type="entry name" value="Fic/DOC protein, Fido domain"/>
    <property type="match status" value="1"/>
</dbReference>
<evidence type="ECO:0000259" key="1">
    <source>
        <dbReference type="PROSITE" id="PS51459"/>
    </source>
</evidence>
<dbReference type="RefSeq" id="WP_353720762.1">
    <property type="nucleotide sequence ID" value="NZ_CP159289.1"/>
</dbReference>
<organism evidence="2">
    <name type="scientific">Dyadobacter sp. 676</name>
    <dbReference type="NCBI Taxonomy" id="3088362"/>
    <lineage>
        <taxon>Bacteria</taxon>
        <taxon>Pseudomonadati</taxon>
        <taxon>Bacteroidota</taxon>
        <taxon>Cytophagia</taxon>
        <taxon>Cytophagales</taxon>
        <taxon>Spirosomataceae</taxon>
        <taxon>Dyadobacter</taxon>
    </lineage>
</organism>
<gene>
    <name evidence="2" type="ORF">ABV298_03240</name>
</gene>
<dbReference type="InterPro" id="IPR053737">
    <property type="entry name" value="Type_II_TA_Toxin"/>
</dbReference>
<proteinExistence type="predicted"/>
<dbReference type="SUPFAM" id="SSF140931">
    <property type="entry name" value="Fic-like"/>
    <property type="match status" value="1"/>
</dbReference>
<evidence type="ECO:0000313" key="2">
    <source>
        <dbReference type="EMBL" id="XCH25462.1"/>
    </source>
</evidence>
<dbReference type="GO" id="GO:0016301">
    <property type="term" value="F:kinase activity"/>
    <property type="evidence" value="ECO:0007669"/>
    <property type="project" value="InterPro"/>
</dbReference>
<dbReference type="PROSITE" id="PS51459">
    <property type="entry name" value="FIDO"/>
    <property type="match status" value="1"/>
</dbReference>
<accession>A0AAU8FN66</accession>
<dbReference type="Pfam" id="PF02661">
    <property type="entry name" value="Fic"/>
    <property type="match status" value="1"/>
</dbReference>
<dbReference type="InterPro" id="IPR006440">
    <property type="entry name" value="Doc"/>
</dbReference>